<dbReference type="Proteomes" id="UP001620626">
    <property type="component" value="Unassembled WGS sequence"/>
</dbReference>
<reference evidence="1 2" key="1">
    <citation type="submission" date="2024-10" db="EMBL/GenBank/DDBJ databases">
        <authorList>
            <person name="Kim D."/>
        </authorList>
    </citation>
    <scope>NUCLEOTIDE SEQUENCE [LARGE SCALE GENOMIC DNA]</scope>
    <source>
        <strain evidence="1">BH-2024</strain>
    </source>
</reference>
<evidence type="ECO:0000313" key="1">
    <source>
        <dbReference type="EMBL" id="KAL3069060.1"/>
    </source>
</evidence>
<protein>
    <submittedName>
        <fullName evidence="1">Uncharacterized protein</fullName>
    </submittedName>
</protein>
<name>A0ABD2HWB2_9BILA</name>
<dbReference type="Gene3D" id="1.10.3290.10">
    <property type="entry name" value="Fido-like domain"/>
    <property type="match status" value="1"/>
</dbReference>
<dbReference type="EMBL" id="JBICBT010001397">
    <property type="protein sequence ID" value="KAL3069060.1"/>
    <property type="molecule type" value="Genomic_DNA"/>
</dbReference>
<dbReference type="AlphaFoldDB" id="A0ABD2HWB2"/>
<evidence type="ECO:0000313" key="2">
    <source>
        <dbReference type="Proteomes" id="UP001620626"/>
    </source>
</evidence>
<proteinExistence type="predicted"/>
<comment type="caution">
    <text evidence="1">The sequence shown here is derived from an EMBL/GenBank/DDBJ whole genome shotgun (WGS) entry which is preliminary data.</text>
</comment>
<gene>
    <name evidence="1" type="ORF">niasHT_034290</name>
</gene>
<keyword evidence="2" id="KW-1185">Reference proteome</keyword>
<organism evidence="1 2">
    <name type="scientific">Heterodera trifolii</name>
    <dbReference type="NCBI Taxonomy" id="157864"/>
    <lineage>
        <taxon>Eukaryota</taxon>
        <taxon>Metazoa</taxon>
        <taxon>Ecdysozoa</taxon>
        <taxon>Nematoda</taxon>
        <taxon>Chromadorea</taxon>
        <taxon>Rhabditida</taxon>
        <taxon>Tylenchina</taxon>
        <taxon>Tylenchomorpha</taxon>
        <taxon>Tylenchoidea</taxon>
        <taxon>Heteroderidae</taxon>
        <taxon>Heteroderinae</taxon>
        <taxon>Heterodera</taxon>
    </lineage>
</organism>
<sequence length="141" mass="16001">MANDFDPSWNDEELNAHMGNLSDQAAGSRMLHPRPLERSLFGDDRNFFGILSHGEMQKKEITEQAIHLVHHHILGKREANAAGVYRVCDVLVLPNKATTWKNVPTEMKDFLQWANANETNEDIARFAAQVHHKLVNDSFGL</sequence>
<dbReference type="SUPFAM" id="SSF140931">
    <property type="entry name" value="Fic-like"/>
    <property type="match status" value="1"/>
</dbReference>
<accession>A0ABD2HWB2</accession>
<dbReference type="InterPro" id="IPR036597">
    <property type="entry name" value="Fido-like_dom_sf"/>
</dbReference>